<evidence type="ECO:0000313" key="4">
    <source>
        <dbReference type="Proteomes" id="UP000028990"/>
    </source>
</evidence>
<feature type="region of interest" description="Disordered" evidence="2">
    <location>
        <begin position="224"/>
        <end position="268"/>
    </location>
</feature>
<keyword evidence="1" id="KW-0727">SH2 domain</keyword>
<organism evidence="3 4">
    <name type="scientific">Fukomys damarensis</name>
    <name type="common">Damaraland mole rat</name>
    <name type="synonym">Cryptomys damarensis</name>
    <dbReference type="NCBI Taxonomy" id="885580"/>
    <lineage>
        <taxon>Eukaryota</taxon>
        <taxon>Metazoa</taxon>
        <taxon>Chordata</taxon>
        <taxon>Craniata</taxon>
        <taxon>Vertebrata</taxon>
        <taxon>Euteleostomi</taxon>
        <taxon>Mammalia</taxon>
        <taxon>Eutheria</taxon>
        <taxon>Euarchontoglires</taxon>
        <taxon>Glires</taxon>
        <taxon>Rodentia</taxon>
        <taxon>Hystricomorpha</taxon>
        <taxon>Bathyergidae</taxon>
        <taxon>Fukomys</taxon>
    </lineage>
</organism>
<keyword evidence="4" id="KW-1185">Reference proteome</keyword>
<dbReference type="Proteomes" id="UP000028990">
    <property type="component" value="Unassembled WGS sequence"/>
</dbReference>
<gene>
    <name evidence="3" type="ORF">H920_13679</name>
</gene>
<feature type="compositionally biased region" description="Pro residues" evidence="2">
    <location>
        <begin position="159"/>
        <end position="168"/>
    </location>
</feature>
<evidence type="ECO:0000313" key="3">
    <source>
        <dbReference type="EMBL" id="KFO24878.1"/>
    </source>
</evidence>
<evidence type="ECO:0000256" key="2">
    <source>
        <dbReference type="SAM" id="MobiDB-lite"/>
    </source>
</evidence>
<evidence type="ECO:0000256" key="1">
    <source>
        <dbReference type="ARBA" id="ARBA00022999"/>
    </source>
</evidence>
<proteinExistence type="predicted"/>
<sequence length="289" mass="31299">METPLAQMCPQGKHEAPGPSAPTFSTSQPMDEARRSCQGLGLFPEPTPQSPRAAEAQPGPRTLAVHTSALARALGSDKVEEVPGEGSLSLQAETRAWFQKTQARSLLQRGAAPTWFHGFITRSAHARLQDLLRHYTARPLSPYGEKLSQPLARQAQPLRPKPPVPAKPVLPTEVYASPEPRPRPALPPRPVPPIYQEPEEPIAFYAMGRGCPAEASGHVYAELDGLDGPEVGDQNPGSLQLYPENPVLGQGPPLPQQPPPGWRHTLPPNLSRQVLQDRGLAWLPLGPSQ</sequence>
<reference evidence="3 4" key="1">
    <citation type="submission" date="2013-11" db="EMBL/GenBank/DDBJ databases">
        <title>The Damaraland mole rat (Fukomys damarensis) genome and evolution of African mole rats.</title>
        <authorList>
            <person name="Gladyshev V.N."/>
            <person name="Fang X."/>
        </authorList>
    </citation>
    <scope>NUCLEOTIDE SEQUENCE [LARGE SCALE GENOMIC DNA]</scope>
    <source>
        <tissue evidence="3">Liver</tissue>
    </source>
</reference>
<dbReference type="EMBL" id="KN123483">
    <property type="protein sequence ID" value="KFO24878.1"/>
    <property type="molecule type" value="Genomic_DNA"/>
</dbReference>
<protein>
    <submittedName>
        <fullName evidence="3">SH2 domain-containing protein 2A</fullName>
    </submittedName>
</protein>
<dbReference type="GO" id="GO:0005737">
    <property type="term" value="C:cytoplasm"/>
    <property type="evidence" value="ECO:0007669"/>
    <property type="project" value="TreeGrafter"/>
</dbReference>
<dbReference type="PANTHER" id="PTHR14388">
    <property type="entry name" value="T CELL-SPECIFIC ADAPTER PROTEIN TSAD"/>
    <property type="match status" value="1"/>
</dbReference>
<dbReference type="AlphaFoldDB" id="A0A091D2Z1"/>
<accession>A0A091D2Z1</accession>
<dbReference type="PANTHER" id="PTHR14388:SF9">
    <property type="entry name" value="SH2 DOMAIN-CONTAINING PROTEIN 2A"/>
    <property type="match status" value="1"/>
</dbReference>
<feature type="region of interest" description="Disordered" evidence="2">
    <location>
        <begin position="148"/>
        <end position="191"/>
    </location>
</feature>
<name>A0A091D2Z1_FUKDA</name>
<feature type="region of interest" description="Disordered" evidence="2">
    <location>
        <begin position="1"/>
        <end position="59"/>
    </location>
</feature>
<feature type="compositionally biased region" description="Pro residues" evidence="2">
    <location>
        <begin position="252"/>
        <end position="261"/>
    </location>
</feature>